<keyword evidence="1" id="KW-0677">Repeat</keyword>
<feature type="compositionally biased region" description="Acidic residues" evidence="2">
    <location>
        <begin position="1032"/>
        <end position="1043"/>
    </location>
</feature>
<name>A0A5B9PAT3_9BACT</name>
<gene>
    <name evidence="4" type="ORF">MFFC18_14740</name>
</gene>
<feature type="compositionally biased region" description="Basic and acidic residues" evidence="2">
    <location>
        <begin position="1057"/>
        <end position="1081"/>
    </location>
</feature>
<evidence type="ECO:0000313" key="5">
    <source>
        <dbReference type="Proteomes" id="UP000322214"/>
    </source>
</evidence>
<feature type="region of interest" description="Disordered" evidence="2">
    <location>
        <begin position="832"/>
        <end position="854"/>
    </location>
</feature>
<feature type="region of interest" description="Disordered" evidence="2">
    <location>
        <begin position="739"/>
        <end position="804"/>
    </location>
</feature>
<dbReference type="SUPFAM" id="SSF50939">
    <property type="entry name" value="Sialidases"/>
    <property type="match status" value="2"/>
</dbReference>
<dbReference type="SMART" id="SM00228">
    <property type="entry name" value="PDZ"/>
    <property type="match status" value="1"/>
</dbReference>
<dbReference type="PANTHER" id="PTHR43739:SF5">
    <property type="entry name" value="EXO-ALPHA-SIALIDASE"/>
    <property type="match status" value="1"/>
</dbReference>
<dbReference type="GO" id="GO:0010411">
    <property type="term" value="P:xyloglucan metabolic process"/>
    <property type="evidence" value="ECO:0007669"/>
    <property type="project" value="TreeGrafter"/>
</dbReference>
<feature type="region of interest" description="Disordered" evidence="2">
    <location>
        <begin position="1027"/>
        <end position="1097"/>
    </location>
</feature>
<dbReference type="InterPro" id="IPR052025">
    <property type="entry name" value="Xyloglucanase_GH74"/>
</dbReference>
<dbReference type="InterPro" id="IPR031778">
    <property type="entry name" value="Sortilin_N"/>
</dbReference>
<evidence type="ECO:0000256" key="2">
    <source>
        <dbReference type="SAM" id="MobiDB-lite"/>
    </source>
</evidence>
<dbReference type="SUPFAM" id="SSF50156">
    <property type="entry name" value="PDZ domain-like"/>
    <property type="match status" value="1"/>
</dbReference>
<dbReference type="InterPro" id="IPR036034">
    <property type="entry name" value="PDZ_sf"/>
</dbReference>
<dbReference type="Gene3D" id="2.130.10.10">
    <property type="entry name" value="YVTN repeat-like/Quinoprotein amine dehydrogenase"/>
    <property type="match status" value="5"/>
</dbReference>
<dbReference type="Gene3D" id="2.30.42.10">
    <property type="match status" value="1"/>
</dbReference>
<dbReference type="KEGG" id="mff:MFFC18_14740"/>
<feature type="compositionally biased region" description="Basic and acidic residues" evidence="2">
    <location>
        <begin position="32"/>
        <end position="67"/>
    </location>
</feature>
<keyword evidence="4" id="KW-0645">Protease</keyword>
<dbReference type="InterPro" id="IPR015943">
    <property type="entry name" value="WD40/YVTN_repeat-like_dom_sf"/>
</dbReference>
<organism evidence="4 5">
    <name type="scientific">Mariniblastus fucicola</name>
    <dbReference type="NCBI Taxonomy" id="980251"/>
    <lineage>
        <taxon>Bacteria</taxon>
        <taxon>Pseudomonadati</taxon>
        <taxon>Planctomycetota</taxon>
        <taxon>Planctomycetia</taxon>
        <taxon>Pirellulales</taxon>
        <taxon>Pirellulaceae</taxon>
        <taxon>Mariniblastus</taxon>
    </lineage>
</organism>
<feature type="domain" description="PDZ" evidence="3">
    <location>
        <begin position="345"/>
        <end position="415"/>
    </location>
</feature>
<feature type="compositionally biased region" description="Basic and acidic residues" evidence="2">
    <location>
        <begin position="1181"/>
        <end position="1203"/>
    </location>
</feature>
<evidence type="ECO:0000259" key="3">
    <source>
        <dbReference type="SMART" id="SM00228"/>
    </source>
</evidence>
<dbReference type="InterPro" id="IPR036278">
    <property type="entry name" value="Sialidase_sf"/>
</dbReference>
<sequence>MPIRLCVAPVFVVLLFIFLFPADPIQAQGSDEDSKSKATSKVESEKEKGELKEEVAAKEQKKEEQPKPKAKKQTKVKPSLPASIADQTNWRSIGPANMGGRITAITVYEKDPSIWWAATASGGLLKTTNNGRTLEHQFDDQATVSIGDVQVAQSNPEIVWVGTGESNPRNSVSWGDGVYKSADGGKTWKNMGLKKSFQIGALAIHPENPDVVWVGALGRLWGPNEERGLFKTTDGGKNWKKVLFVDDKTGIVDVQLDPKNPENLLVATYERKRDGFDGNDPEQRFGEGSGIHRSTDGGETFERITEGLPSCKMGRIGLDYFEADPNIVVAVVESEKIAKRPEKSPFLGIRGENADVGARLTNITKGGPCDKAGLKDDDIVIAVQDNIVMSYNDFLGEVRKHQAGEKIKVLVSRERKQVEVEVELGERPKSGNNSTRTEFSGTLGGQAANLQGQQGPDDHDYGGIYLSEDGGVSWKRINSLNPRPMYYSNIQIDPVDRNNIYLCGTSLYKSKDGGETFTGDGGSDGIHVDHHALWIDKRDPRHMILGNDGGVHVTYDRMEHWDHLNHVAIGQFYHVGVDTSMNYKVYGGLQDNGSWGGPSRGGSGGAVNSDWLRVGGGDGFVTLVDPNDPNEIYFESQNGGMGRINLETGSRGFIRPRPPKGTRYRFNWKTPFLLSPHNSKMHYSAGNYVFRSFDRGNGIKAISPEITNTSKGAGSAISESPVQPGLIYVGTTDGAVWKTEDGGSSWEPLAYQPVKEEKKEEGKKDGKSDKEKSEKEKTSDKSDDPSAEKEEASSGDDPVSGAWTGRMISDRIPEDRAEFNFELELDGTKVTGSIEGRRGNQDISEGTFDPETGEISWSLEGRRGAREYSGKIEDGKMTGEMSVSGRDVQMEFTASKGDGKPKKTAGKLQLSSLSVRNALVGILIIEDPISGQWTGVVENENLPGGKVEFTINIKMDDKSQLSGTIKSAAGDSDIVEGSYDSETGKIIFDAENDEISIFVEGEVDGAQMTGSMSINDGMLDVDFDAAKKEPKEEDDQEEAETGSETEKESAEEVPTESAKDEASESVEKEDKEQKPVKRDPNDLVSGQWEGNMVSQRGEREMKLALNFKSNDEITGTFESTQGEREISSGKFDPETNSLSLYSETDQFTLQFTGTVKGDQYEGEIDINEGSFTMEFDVTRQSKEVTAEKAEPKKDATKAKKEQYKQPTGEKSLSKLLPGPRWVSSIEASKFKKERCYMTFDGHRSNDDGIYVFATEDGGKTWESLTTNLPKTAGSARVLREDTKNENLLFLGCEFSSWYTIDRGQTWTRIKGGLPTVAVHEFAIHDKRQEVVAATHGRSLWIADISVLRQMTKETLTKDVHLFQPRDAISWSRQPARGNSGTRRFVGTNPSSGTIVAYSLGKSARIVRLTLHDLKGDVVKTFETSGRKGYHQINWDLSRDQAGGQRRFAGSVRPGKYLLTLSVDGEKEQKVVNVVGDPTRANQSASAEFEDELFGY</sequence>
<evidence type="ECO:0000256" key="1">
    <source>
        <dbReference type="ARBA" id="ARBA00022737"/>
    </source>
</evidence>
<keyword evidence="4" id="KW-0378">Hydrolase</keyword>
<feature type="region of interest" description="Disordered" evidence="2">
    <location>
        <begin position="276"/>
        <end position="299"/>
    </location>
</feature>
<feature type="region of interest" description="Disordered" evidence="2">
    <location>
        <begin position="1181"/>
        <end position="1215"/>
    </location>
</feature>
<keyword evidence="5" id="KW-1185">Reference proteome</keyword>
<dbReference type="PANTHER" id="PTHR43739">
    <property type="entry name" value="XYLOGLUCANASE (EUROFUNG)"/>
    <property type="match status" value="1"/>
</dbReference>
<dbReference type="GO" id="GO:0008233">
    <property type="term" value="F:peptidase activity"/>
    <property type="evidence" value="ECO:0007669"/>
    <property type="project" value="UniProtKB-KW"/>
</dbReference>
<reference evidence="4 5" key="1">
    <citation type="submission" date="2019-08" db="EMBL/GenBank/DDBJ databases">
        <title>Deep-cultivation of Planctomycetes and their phenomic and genomic characterization uncovers novel biology.</title>
        <authorList>
            <person name="Wiegand S."/>
            <person name="Jogler M."/>
            <person name="Boedeker C."/>
            <person name="Pinto D."/>
            <person name="Vollmers J."/>
            <person name="Rivas-Marin E."/>
            <person name="Kohn T."/>
            <person name="Peeters S.H."/>
            <person name="Heuer A."/>
            <person name="Rast P."/>
            <person name="Oberbeckmann S."/>
            <person name="Bunk B."/>
            <person name="Jeske O."/>
            <person name="Meyerdierks A."/>
            <person name="Storesund J.E."/>
            <person name="Kallscheuer N."/>
            <person name="Luecker S."/>
            <person name="Lage O.M."/>
            <person name="Pohl T."/>
            <person name="Merkel B.J."/>
            <person name="Hornburger P."/>
            <person name="Mueller R.-W."/>
            <person name="Bruemmer F."/>
            <person name="Labrenz M."/>
            <person name="Spormann A.M."/>
            <person name="Op den Camp H."/>
            <person name="Overmann J."/>
            <person name="Amann R."/>
            <person name="Jetten M.S.M."/>
            <person name="Mascher T."/>
            <person name="Medema M.H."/>
            <person name="Devos D.P."/>
            <person name="Kaster A.-K."/>
            <person name="Ovreas L."/>
            <person name="Rohde M."/>
            <person name="Galperin M.Y."/>
            <person name="Jogler C."/>
        </authorList>
    </citation>
    <scope>NUCLEOTIDE SEQUENCE [LARGE SCALE GENOMIC DNA]</scope>
    <source>
        <strain evidence="4 5">FC18</strain>
    </source>
</reference>
<dbReference type="InterPro" id="IPR001478">
    <property type="entry name" value="PDZ"/>
</dbReference>
<feature type="region of interest" description="Disordered" evidence="2">
    <location>
        <begin position="28"/>
        <end position="95"/>
    </location>
</feature>
<feature type="region of interest" description="Disordered" evidence="2">
    <location>
        <begin position="427"/>
        <end position="457"/>
    </location>
</feature>
<feature type="compositionally biased region" description="Basic and acidic residues" evidence="2">
    <location>
        <begin position="276"/>
        <end position="285"/>
    </location>
</feature>
<protein>
    <submittedName>
        <fullName evidence="4">Serine endoprotease</fullName>
    </submittedName>
</protein>
<accession>A0A5B9PAT3</accession>
<dbReference type="Proteomes" id="UP000322214">
    <property type="component" value="Chromosome"/>
</dbReference>
<dbReference type="OrthoDB" id="290345at2"/>
<dbReference type="GO" id="GO:0006508">
    <property type="term" value="P:proteolysis"/>
    <property type="evidence" value="ECO:0007669"/>
    <property type="project" value="UniProtKB-KW"/>
</dbReference>
<evidence type="ECO:0000313" key="4">
    <source>
        <dbReference type="EMBL" id="QEG21616.1"/>
    </source>
</evidence>
<dbReference type="Gene3D" id="2.60.40.4070">
    <property type="match status" value="1"/>
</dbReference>
<feature type="compositionally biased region" description="Low complexity" evidence="2">
    <location>
        <begin position="445"/>
        <end position="455"/>
    </location>
</feature>
<dbReference type="STRING" id="980251.GCA_001642875_00447"/>
<proteinExistence type="predicted"/>
<dbReference type="Pfam" id="PF13180">
    <property type="entry name" value="PDZ_2"/>
    <property type="match status" value="1"/>
</dbReference>
<dbReference type="SUPFAM" id="SSF110296">
    <property type="entry name" value="Oligoxyloglucan reducing end-specific cellobiohydrolase"/>
    <property type="match status" value="1"/>
</dbReference>
<dbReference type="CDD" id="cd15482">
    <property type="entry name" value="Sialidase_non-viral"/>
    <property type="match status" value="1"/>
</dbReference>
<feature type="compositionally biased region" description="Basic and acidic residues" evidence="2">
    <location>
        <begin position="754"/>
        <end position="792"/>
    </location>
</feature>
<dbReference type="EMBL" id="CP042912">
    <property type="protein sequence ID" value="QEG21616.1"/>
    <property type="molecule type" value="Genomic_DNA"/>
</dbReference>
<dbReference type="Pfam" id="PF15902">
    <property type="entry name" value="Sortilin-Vps10"/>
    <property type="match status" value="1"/>
</dbReference>
<dbReference type="RefSeq" id="WP_075083238.1">
    <property type="nucleotide sequence ID" value="NZ_CP042912.1"/>
</dbReference>
<feature type="compositionally biased region" description="Polar residues" evidence="2">
    <location>
        <begin position="430"/>
        <end position="440"/>
    </location>
</feature>